<keyword evidence="1 4" id="KW-0808">Transferase</keyword>
<evidence type="ECO:0000259" key="3">
    <source>
        <dbReference type="Pfam" id="PF13439"/>
    </source>
</evidence>
<dbReference type="Gene3D" id="3.40.50.2000">
    <property type="entry name" value="Glycogen Phosphorylase B"/>
    <property type="match status" value="2"/>
</dbReference>
<proteinExistence type="predicted"/>
<dbReference type="GO" id="GO:0009103">
    <property type="term" value="P:lipopolysaccharide biosynthetic process"/>
    <property type="evidence" value="ECO:0007669"/>
    <property type="project" value="TreeGrafter"/>
</dbReference>
<feature type="domain" description="Glycosyltransferase subfamily 4-like N-terminal" evidence="3">
    <location>
        <begin position="122"/>
        <end position="194"/>
    </location>
</feature>
<dbReference type="InterPro" id="IPR028098">
    <property type="entry name" value="Glyco_trans_4-like_N"/>
</dbReference>
<name>A0A5P9XNM6_ACITH</name>
<accession>A0A5P9XNM6</accession>
<dbReference type="RefSeq" id="WP_081577161.1">
    <property type="nucleotide sequence ID" value="NZ_CP045571.1"/>
</dbReference>
<evidence type="ECO:0000313" key="4">
    <source>
        <dbReference type="EMBL" id="QFX95299.1"/>
    </source>
</evidence>
<evidence type="ECO:0000313" key="5">
    <source>
        <dbReference type="Proteomes" id="UP000363590"/>
    </source>
</evidence>
<dbReference type="Proteomes" id="UP000363590">
    <property type="component" value="Chromosome"/>
</dbReference>
<dbReference type="KEGG" id="atx:GCD22_00850"/>
<dbReference type="Pfam" id="PF13439">
    <property type="entry name" value="Glyco_transf_4"/>
    <property type="match status" value="1"/>
</dbReference>
<dbReference type="PANTHER" id="PTHR46401:SF2">
    <property type="entry name" value="GLYCOSYLTRANSFERASE WBBK-RELATED"/>
    <property type="match status" value="1"/>
</dbReference>
<dbReference type="Pfam" id="PF00534">
    <property type="entry name" value="Glycos_transf_1"/>
    <property type="match status" value="1"/>
</dbReference>
<dbReference type="SUPFAM" id="SSF53756">
    <property type="entry name" value="UDP-Glycosyltransferase/glycogen phosphorylase"/>
    <property type="match status" value="1"/>
</dbReference>
<evidence type="ECO:0000259" key="2">
    <source>
        <dbReference type="Pfam" id="PF00534"/>
    </source>
</evidence>
<sequence>MKVLFNLQTLLYPRTGIGHYTQHLIEEMGNSDEIEELSGFLSREIYSGTTLSNFVKTKQIPTTIRTKKPPLDAVKKLIRQGVPDAYVAVNAWNRWIESRSIRKLASTGYVYHEPNFIPVPYSGPLVINVHDLSHIRHPQFHPPERVKLLNIKLSKVIMRADHIVTDSHFVAEEITELYSVPLNKITVTYLGTDVGFHERTANDVADTLKQFRLHYRGFVLSVATLEPRKNIERLVTAYSTLPESVLKEYPLVLVGGSGWRDSKLLACLKSLEVKANIIRTGYLPRTQLQDLYASAAVFAYPSLYEGFGLPVLEAFASGTPVLTSNNTSLHEVSGGAALEIDPTFTDAIRDGLNNLLNNPSLAQKYAQSGLKRSMDFSWQKCAEQTLAVYRRLS</sequence>
<dbReference type="AlphaFoldDB" id="A0A5P9XNM6"/>
<dbReference type="GeneID" id="60695248"/>
<evidence type="ECO:0000256" key="1">
    <source>
        <dbReference type="ARBA" id="ARBA00022679"/>
    </source>
</evidence>
<reference evidence="4 5" key="1">
    <citation type="submission" date="2019-10" db="EMBL/GenBank/DDBJ databases">
        <authorList>
            <person name="Wang R."/>
        </authorList>
    </citation>
    <scope>NUCLEOTIDE SEQUENCE [LARGE SCALE GENOMIC DNA]</scope>
    <source>
        <strain evidence="4 5">ATCC 19377</strain>
    </source>
</reference>
<protein>
    <submittedName>
        <fullName evidence="4">Group 1 glycosyl transferase</fullName>
    </submittedName>
</protein>
<dbReference type="FunFam" id="3.40.50.2000:FF:000119">
    <property type="entry name" value="Glycosyl transferase group 1"/>
    <property type="match status" value="1"/>
</dbReference>
<feature type="domain" description="Glycosyl transferase family 1" evidence="2">
    <location>
        <begin position="217"/>
        <end position="371"/>
    </location>
</feature>
<dbReference type="GO" id="GO:0016757">
    <property type="term" value="F:glycosyltransferase activity"/>
    <property type="evidence" value="ECO:0007669"/>
    <property type="project" value="InterPro"/>
</dbReference>
<dbReference type="PANTHER" id="PTHR46401">
    <property type="entry name" value="GLYCOSYLTRANSFERASE WBBK-RELATED"/>
    <property type="match status" value="1"/>
</dbReference>
<dbReference type="CDD" id="cd03809">
    <property type="entry name" value="GT4_MtfB-like"/>
    <property type="match status" value="1"/>
</dbReference>
<dbReference type="InterPro" id="IPR001296">
    <property type="entry name" value="Glyco_trans_1"/>
</dbReference>
<gene>
    <name evidence="4" type="primary">rfbU</name>
    <name evidence="4" type="ORF">GCD22_00850</name>
</gene>
<organism evidence="4 5">
    <name type="scientific">Acidithiobacillus thiooxidans ATCC 19377</name>
    <dbReference type="NCBI Taxonomy" id="637390"/>
    <lineage>
        <taxon>Bacteria</taxon>
        <taxon>Pseudomonadati</taxon>
        <taxon>Pseudomonadota</taxon>
        <taxon>Acidithiobacillia</taxon>
        <taxon>Acidithiobacillales</taxon>
        <taxon>Acidithiobacillaceae</taxon>
        <taxon>Acidithiobacillus</taxon>
    </lineage>
</organism>
<dbReference type="EMBL" id="CP045571">
    <property type="protein sequence ID" value="QFX95299.1"/>
    <property type="molecule type" value="Genomic_DNA"/>
</dbReference>